<keyword evidence="2" id="KW-1185">Reference proteome</keyword>
<dbReference type="EMBL" id="JACHNB010000001">
    <property type="protein sequence ID" value="MBB4741381.1"/>
    <property type="molecule type" value="Genomic_DNA"/>
</dbReference>
<reference evidence="1 2" key="1">
    <citation type="submission" date="2020-08" db="EMBL/GenBank/DDBJ databases">
        <title>Sequencing the genomes of 1000 actinobacteria strains.</title>
        <authorList>
            <person name="Klenk H.-P."/>
        </authorList>
    </citation>
    <scope>NUCLEOTIDE SEQUENCE [LARGE SCALE GENOMIC DNA]</scope>
    <source>
        <strain evidence="1 2">DSM 45809</strain>
    </source>
</reference>
<organism evidence="1 2">
    <name type="scientific">Actinoplanes octamycinicus</name>
    <dbReference type="NCBI Taxonomy" id="135948"/>
    <lineage>
        <taxon>Bacteria</taxon>
        <taxon>Bacillati</taxon>
        <taxon>Actinomycetota</taxon>
        <taxon>Actinomycetes</taxon>
        <taxon>Micromonosporales</taxon>
        <taxon>Micromonosporaceae</taxon>
        <taxon>Actinoplanes</taxon>
    </lineage>
</organism>
<name>A0A7W7GZV3_9ACTN</name>
<dbReference type="AlphaFoldDB" id="A0A7W7GZV3"/>
<dbReference type="RefSeq" id="WP_185041876.1">
    <property type="nucleotide sequence ID" value="NZ_BAABFG010000005.1"/>
</dbReference>
<protein>
    <submittedName>
        <fullName evidence="1">Uncharacterized protein</fullName>
    </submittedName>
</protein>
<gene>
    <name evidence="1" type="ORF">BJY16_004840</name>
</gene>
<sequence>MDPVTIGTVVASMLSTAFAQGVGGEAAKHAVQSIVGLVRGRLTGNGRGDTELAALEQNPADGDAVAAVGRIIDAEAADETFRQQLRALISEARQDAAMNNFVTNVESGANVGKIVNIGHIDNAQF</sequence>
<dbReference type="Proteomes" id="UP000546162">
    <property type="component" value="Unassembled WGS sequence"/>
</dbReference>
<evidence type="ECO:0000313" key="1">
    <source>
        <dbReference type="EMBL" id="MBB4741381.1"/>
    </source>
</evidence>
<proteinExistence type="predicted"/>
<comment type="caution">
    <text evidence="1">The sequence shown here is derived from an EMBL/GenBank/DDBJ whole genome shotgun (WGS) entry which is preliminary data.</text>
</comment>
<accession>A0A7W7GZV3</accession>
<evidence type="ECO:0000313" key="2">
    <source>
        <dbReference type="Proteomes" id="UP000546162"/>
    </source>
</evidence>